<dbReference type="GO" id="GO:0005524">
    <property type="term" value="F:ATP binding"/>
    <property type="evidence" value="ECO:0007669"/>
    <property type="project" value="InterPro"/>
</dbReference>
<keyword evidence="2" id="KW-0378">Hydrolase</keyword>
<keyword evidence="4" id="KW-0175">Coiled coil</keyword>
<organism evidence="8 9">
    <name type="scientific">Aulographum hederae CBS 113979</name>
    <dbReference type="NCBI Taxonomy" id="1176131"/>
    <lineage>
        <taxon>Eukaryota</taxon>
        <taxon>Fungi</taxon>
        <taxon>Dikarya</taxon>
        <taxon>Ascomycota</taxon>
        <taxon>Pezizomycotina</taxon>
        <taxon>Dothideomycetes</taxon>
        <taxon>Pleosporomycetidae</taxon>
        <taxon>Aulographales</taxon>
        <taxon>Aulographaceae</taxon>
    </lineage>
</organism>
<dbReference type="InterPro" id="IPR049730">
    <property type="entry name" value="SNF2/RAD54-like_C"/>
</dbReference>
<reference evidence="8" key="1">
    <citation type="journal article" date="2020" name="Stud. Mycol.">
        <title>101 Dothideomycetes genomes: a test case for predicting lifestyles and emergence of pathogens.</title>
        <authorList>
            <person name="Haridas S."/>
            <person name="Albert R."/>
            <person name="Binder M."/>
            <person name="Bloem J."/>
            <person name="Labutti K."/>
            <person name="Salamov A."/>
            <person name="Andreopoulos B."/>
            <person name="Baker S."/>
            <person name="Barry K."/>
            <person name="Bills G."/>
            <person name="Bluhm B."/>
            <person name="Cannon C."/>
            <person name="Castanera R."/>
            <person name="Culley D."/>
            <person name="Daum C."/>
            <person name="Ezra D."/>
            <person name="Gonzalez J."/>
            <person name="Henrissat B."/>
            <person name="Kuo A."/>
            <person name="Liang C."/>
            <person name="Lipzen A."/>
            <person name="Lutzoni F."/>
            <person name="Magnuson J."/>
            <person name="Mondo S."/>
            <person name="Nolan M."/>
            <person name="Ohm R."/>
            <person name="Pangilinan J."/>
            <person name="Park H.-J."/>
            <person name="Ramirez L."/>
            <person name="Alfaro M."/>
            <person name="Sun H."/>
            <person name="Tritt A."/>
            <person name="Yoshinaga Y."/>
            <person name="Zwiers L.-H."/>
            <person name="Turgeon B."/>
            <person name="Goodwin S."/>
            <person name="Spatafora J."/>
            <person name="Crous P."/>
            <person name="Grigoriev I."/>
        </authorList>
    </citation>
    <scope>NUCLEOTIDE SEQUENCE</scope>
    <source>
        <strain evidence="8">CBS 113979</strain>
    </source>
</reference>
<evidence type="ECO:0000256" key="2">
    <source>
        <dbReference type="ARBA" id="ARBA00022801"/>
    </source>
</evidence>
<proteinExistence type="predicted"/>
<dbReference type="Gene3D" id="3.40.50.10810">
    <property type="entry name" value="Tandem AAA-ATPase domain"/>
    <property type="match status" value="1"/>
</dbReference>
<evidence type="ECO:0000256" key="4">
    <source>
        <dbReference type="SAM" id="Coils"/>
    </source>
</evidence>
<feature type="compositionally biased region" description="Acidic residues" evidence="5">
    <location>
        <begin position="382"/>
        <end position="395"/>
    </location>
</feature>
<accession>A0A6G1GS22</accession>
<dbReference type="GO" id="GO:0008094">
    <property type="term" value="F:ATP-dependent activity, acting on DNA"/>
    <property type="evidence" value="ECO:0007669"/>
    <property type="project" value="TreeGrafter"/>
</dbReference>
<evidence type="ECO:0008006" key="10">
    <source>
        <dbReference type="Google" id="ProtNLM"/>
    </source>
</evidence>
<dbReference type="AlphaFoldDB" id="A0A6G1GS22"/>
<evidence type="ECO:0000256" key="3">
    <source>
        <dbReference type="ARBA" id="ARBA00022840"/>
    </source>
</evidence>
<dbReference type="PANTHER" id="PTHR45629">
    <property type="entry name" value="SNF2/RAD54 FAMILY MEMBER"/>
    <property type="match status" value="1"/>
</dbReference>
<dbReference type="InterPro" id="IPR014001">
    <property type="entry name" value="Helicase_ATP-bd"/>
</dbReference>
<dbReference type="GO" id="GO:0005634">
    <property type="term" value="C:nucleus"/>
    <property type="evidence" value="ECO:0007669"/>
    <property type="project" value="TreeGrafter"/>
</dbReference>
<feature type="coiled-coil region" evidence="4">
    <location>
        <begin position="130"/>
        <end position="187"/>
    </location>
</feature>
<keyword evidence="1" id="KW-0547">Nucleotide-binding</keyword>
<protein>
    <recommendedName>
        <fullName evidence="10">DNA repair and recombination protein RAD26</fullName>
    </recommendedName>
</protein>
<dbReference type="CDD" id="cd18793">
    <property type="entry name" value="SF2_C_SNF"/>
    <property type="match status" value="1"/>
</dbReference>
<evidence type="ECO:0000256" key="1">
    <source>
        <dbReference type="ARBA" id="ARBA00022741"/>
    </source>
</evidence>
<dbReference type="FunFam" id="3.40.50.10810:FF:000039">
    <property type="entry name" value="DNA repair protein Rhp26/Rad26"/>
    <property type="match status" value="1"/>
</dbReference>
<dbReference type="PROSITE" id="PS51194">
    <property type="entry name" value="HELICASE_CTER"/>
    <property type="match status" value="1"/>
</dbReference>
<feature type="domain" description="Helicase C-terminal" evidence="7">
    <location>
        <begin position="803"/>
        <end position="964"/>
    </location>
</feature>
<feature type="region of interest" description="Disordered" evidence="5">
    <location>
        <begin position="986"/>
        <end position="1016"/>
    </location>
</feature>
<evidence type="ECO:0000313" key="9">
    <source>
        <dbReference type="Proteomes" id="UP000800041"/>
    </source>
</evidence>
<dbReference type="PANTHER" id="PTHR45629:SF7">
    <property type="entry name" value="DNA EXCISION REPAIR PROTEIN ERCC-6-RELATED"/>
    <property type="match status" value="1"/>
</dbReference>
<feature type="domain" description="Helicase ATP-binding" evidence="6">
    <location>
        <begin position="469"/>
        <end position="665"/>
    </location>
</feature>
<dbReference type="GO" id="GO:0006283">
    <property type="term" value="P:transcription-coupled nucleotide-excision repair"/>
    <property type="evidence" value="ECO:0007669"/>
    <property type="project" value="TreeGrafter"/>
</dbReference>
<feature type="region of interest" description="Disordered" evidence="5">
    <location>
        <begin position="306"/>
        <end position="395"/>
    </location>
</feature>
<dbReference type="InterPro" id="IPR000330">
    <property type="entry name" value="SNF2_N"/>
</dbReference>
<dbReference type="SMART" id="SM00490">
    <property type="entry name" value="HELICc"/>
    <property type="match status" value="1"/>
</dbReference>
<gene>
    <name evidence="8" type="ORF">K402DRAFT_396487</name>
</gene>
<evidence type="ECO:0000256" key="5">
    <source>
        <dbReference type="SAM" id="MobiDB-lite"/>
    </source>
</evidence>
<evidence type="ECO:0000259" key="7">
    <source>
        <dbReference type="PROSITE" id="PS51194"/>
    </source>
</evidence>
<keyword evidence="9" id="KW-1185">Reference proteome</keyword>
<dbReference type="OrthoDB" id="413460at2759"/>
<feature type="compositionally biased region" description="Polar residues" evidence="5">
    <location>
        <begin position="26"/>
        <end position="42"/>
    </location>
</feature>
<feature type="compositionally biased region" description="Gly residues" evidence="5">
    <location>
        <begin position="1152"/>
        <end position="1163"/>
    </location>
</feature>
<dbReference type="InterPro" id="IPR027417">
    <property type="entry name" value="P-loop_NTPase"/>
</dbReference>
<evidence type="ECO:0000259" key="6">
    <source>
        <dbReference type="PROSITE" id="PS51192"/>
    </source>
</evidence>
<dbReference type="PROSITE" id="PS51192">
    <property type="entry name" value="HELICASE_ATP_BIND_1"/>
    <property type="match status" value="1"/>
</dbReference>
<keyword evidence="3" id="KW-0067">ATP-binding</keyword>
<dbReference type="SMART" id="SM00487">
    <property type="entry name" value="DEXDc"/>
    <property type="match status" value="1"/>
</dbReference>
<feature type="compositionally biased region" description="Acidic residues" evidence="5">
    <location>
        <begin position="347"/>
        <end position="357"/>
    </location>
</feature>
<dbReference type="Pfam" id="PF00176">
    <property type="entry name" value="SNF2-rel_dom"/>
    <property type="match status" value="1"/>
</dbReference>
<evidence type="ECO:0000313" key="8">
    <source>
        <dbReference type="EMBL" id="KAF1983741.1"/>
    </source>
</evidence>
<dbReference type="GO" id="GO:0016787">
    <property type="term" value="F:hydrolase activity"/>
    <property type="evidence" value="ECO:0007669"/>
    <property type="project" value="UniProtKB-KW"/>
</dbReference>
<dbReference type="Gene3D" id="3.40.50.300">
    <property type="entry name" value="P-loop containing nucleotide triphosphate hydrolases"/>
    <property type="match status" value="1"/>
</dbReference>
<feature type="compositionally biased region" description="Basic and acidic residues" evidence="5">
    <location>
        <begin position="1121"/>
        <end position="1132"/>
    </location>
</feature>
<feature type="compositionally biased region" description="Low complexity" evidence="5">
    <location>
        <begin position="1109"/>
        <end position="1119"/>
    </location>
</feature>
<dbReference type="CDD" id="cd18000">
    <property type="entry name" value="DEXHc_ERCC6"/>
    <property type="match status" value="1"/>
</dbReference>
<feature type="compositionally biased region" description="Basic and acidic residues" evidence="5">
    <location>
        <begin position="416"/>
        <end position="432"/>
    </location>
</feature>
<dbReference type="Pfam" id="PF00271">
    <property type="entry name" value="Helicase_C"/>
    <property type="match status" value="1"/>
</dbReference>
<name>A0A6G1GS22_9PEZI</name>
<dbReference type="SUPFAM" id="SSF52540">
    <property type="entry name" value="P-loop containing nucleoside triphosphate hydrolases"/>
    <property type="match status" value="2"/>
</dbReference>
<sequence length="1261" mass="140609">MDKGIPNTATSSTQPAMEPHHVLAGTPSQPTTLTEQALQQPSLVEPASHTTLELEPPNATAPSQALVDPRDIHTQPDMDDMASPHSTADPELRLTRLVTIRDQAELELDVGQQAERFLLEQADERDKKQIEKAKARHDRLVGQINKVLRQLKDAPANAKHTSLVNEKAVLEAQVKAVSEELGKIEARMEQRHKASEDAKLDHGTGKLPGESQRDFLIRTGKITPFTKMKPPPTVSENLEEVMRDAEQAGEGMDEDELTALEAAANAGPVSHRNLLKPGFAEAESSSSAVKRKRQIEEDAELAAALAEQPKRVRLQSRSATAAHAQSGTPASSSDSEESYIPPIEELGFLDDERDPEADGFVMDTPATRKPSRGKDVQKSDVAAEDDQEDLTGLDDGNEQLYRARLKTWVHRRSQARRKEQSQDEHDKDEEWFMPHPTRQDTELAGGLRIPGDIYPSLFDYQKTCVQWLWEMYSQNVGGIIGDEMGLGKTIQMISFLAALHYSKKLDGPIIIVTPATVMKQWVKELHTWWPPMRVSILHSSGSGMMNIKREAKIEDCLEIGEELDESPKKPTKAQRTAQKIVDRVVRDGHVLITTYTGLQTYARNLIPVKWGYAVLDEGHKIRNPNTAITIYCKELRTPNRCILSGTPMQNNLTELWSLFDFVFPMRLGNLVDFRTQFETPIKLGGFASASSLAIELATKCAQTLKDTIHPYLLQRMKKDVAADLPKKTERTLFCSLTKPQRRAYQWFLSSEQMTAINEGKMQPLYGIDFLRKICNHPDLMEHKTLPYKANYDYGSPELAGKMEVVKNLLEIWKRGGHKALLFTQSRIMLDILEKYIKNMAGFNYRRMDGNTSIKVRQTLVDEFNQEPDLHVFLLTTKVGGLGVNLTGANRIIIYDPDWNPSTDIQARERAWRLGQKREVQIYRLIMAGTIEEKIYHRQLFKQFLSDKILRDPKQRQTFQLKDLSDLFSFSDATGKTTETSALFQGTEVKFSGGSPGKTSASPPADATRSGTESDDLSNVAGIARQEEHATPEDNDAGENQSDRLLSAIFDRSGVHSALEHDAIVASNNTKRTIGADPVAIRREAKRMADIAAKELEKNAEVARNVEPGTVTWTGTHGTVPESREQSDTEFGRRGISAGRGRQLGSARRAGRVGRGGRAPGDGEVGVASSRVLTSFEDRHGYKYQPSAPPLRVTLPMIKTFFLRKGGSAPSAMLWQHYDKYVQGEVHTAQFRALVESIATQSGGTGDGRGIWTLKAQFKRGS</sequence>
<feature type="region of interest" description="Disordered" evidence="5">
    <location>
        <begin position="412"/>
        <end position="432"/>
    </location>
</feature>
<feature type="compositionally biased region" description="Polar residues" evidence="5">
    <location>
        <begin position="315"/>
        <end position="333"/>
    </location>
</feature>
<dbReference type="InterPro" id="IPR038718">
    <property type="entry name" value="SNF2-like_sf"/>
</dbReference>
<dbReference type="InterPro" id="IPR001650">
    <property type="entry name" value="Helicase_C-like"/>
</dbReference>
<dbReference type="InterPro" id="IPR050496">
    <property type="entry name" value="SNF2_RAD54_helicase_repair"/>
</dbReference>
<feature type="region of interest" description="Disordered" evidence="5">
    <location>
        <begin position="1109"/>
        <end position="1164"/>
    </location>
</feature>
<dbReference type="Proteomes" id="UP000800041">
    <property type="component" value="Unassembled WGS sequence"/>
</dbReference>
<dbReference type="EMBL" id="ML977173">
    <property type="protein sequence ID" value="KAF1983741.1"/>
    <property type="molecule type" value="Genomic_DNA"/>
</dbReference>
<feature type="region of interest" description="Disordered" evidence="5">
    <location>
        <begin position="1"/>
        <end position="87"/>
    </location>
</feature>